<organism evidence="7 8">
    <name type="scientific">Mesorhizobium qingshengii</name>
    <dbReference type="NCBI Taxonomy" id="1165689"/>
    <lineage>
        <taxon>Bacteria</taxon>
        <taxon>Pseudomonadati</taxon>
        <taxon>Pseudomonadota</taxon>
        <taxon>Alphaproteobacteria</taxon>
        <taxon>Hyphomicrobiales</taxon>
        <taxon>Phyllobacteriaceae</taxon>
        <taxon>Mesorhizobium</taxon>
    </lineage>
</organism>
<evidence type="ECO:0000256" key="2">
    <source>
        <dbReference type="ARBA" id="ARBA00022679"/>
    </source>
</evidence>
<dbReference type="Pfam" id="PF00696">
    <property type="entry name" value="AA_kinase"/>
    <property type="match status" value="1"/>
</dbReference>
<evidence type="ECO:0000256" key="5">
    <source>
        <dbReference type="PIRNR" id="PIRNR000723"/>
    </source>
</evidence>
<proteinExistence type="inferred from homology"/>
<evidence type="ECO:0000256" key="4">
    <source>
        <dbReference type="NCBIfam" id="TIGR00746"/>
    </source>
</evidence>
<dbReference type="SUPFAM" id="SSF53633">
    <property type="entry name" value="Carbamate kinase-like"/>
    <property type="match status" value="1"/>
</dbReference>
<dbReference type="PANTHER" id="PTHR30409">
    <property type="entry name" value="CARBAMATE KINASE"/>
    <property type="match status" value="1"/>
</dbReference>
<dbReference type="PANTHER" id="PTHR30409:SF1">
    <property type="entry name" value="CARBAMATE KINASE-RELATED"/>
    <property type="match status" value="1"/>
</dbReference>
<reference evidence="7" key="1">
    <citation type="submission" date="2022-11" db="EMBL/GenBank/DDBJ databases">
        <authorList>
            <person name="Coimbra C."/>
        </authorList>
    </citation>
    <scope>NUCLEOTIDE SEQUENCE</scope>
    <source>
        <strain evidence="7">Jales19</strain>
    </source>
</reference>
<dbReference type="Proteomes" id="UP001152178">
    <property type="component" value="Unassembled WGS sequence"/>
</dbReference>
<dbReference type="EMBL" id="JAPFQA010000035">
    <property type="protein sequence ID" value="MCZ8548660.1"/>
    <property type="molecule type" value="Genomic_DNA"/>
</dbReference>
<evidence type="ECO:0000256" key="1">
    <source>
        <dbReference type="ARBA" id="ARBA00011066"/>
    </source>
</evidence>
<dbReference type="InterPro" id="IPR001048">
    <property type="entry name" value="Asp/Glu/Uridylate_kinase"/>
</dbReference>
<sequence>MRIVIALGGNALLKRGEPMTVETQRANVRRAATSLAALIGAGHQIVVTHGNGPQVGLLALQSAAGPKDGAYPLDILGAESEGMIGYLIEQELDNVLPAGAMLATLLTQIRVSPSDPAFLHPTKPIGPVYDEVTARRIEVERGWQIARDGEKWRRVVASPEPLEILEMKVISMLVERGVTVICAGGGGIPVVARNDGSLLGIEAVIDKDRASYLLARQVGADMLLLLTDVDAVYLDFGKPEARRIARTGALSLTGAQFASGSMGPKVEAATMFATETGRLAAIGRLEDAVAILRGEAGTTIEAGKSEIEIRR</sequence>
<dbReference type="Gene3D" id="3.40.1160.10">
    <property type="entry name" value="Acetylglutamate kinase-like"/>
    <property type="match status" value="1"/>
</dbReference>
<protein>
    <recommendedName>
        <fullName evidence="4 5">Carbamate kinase</fullName>
    </recommendedName>
</protein>
<keyword evidence="8" id="KW-1185">Reference proteome</keyword>
<feature type="domain" description="Aspartate/glutamate/uridylate kinase" evidence="6">
    <location>
        <begin position="1"/>
        <end position="276"/>
    </location>
</feature>
<comment type="caution">
    <text evidence="7">The sequence shown here is derived from an EMBL/GenBank/DDBJ whole genome shotgun (WGS) entry which is preliminary data.</text>
</comment>
<dbReference type="RefSeq" id="WP_269908908.1">
    <property type="nucleotide sequence ID" value="NZ_JAPFQA010000035.1"/>
</dbReference>
<dbReference type="GO" id="GO:0008804">
    <property type="term" value="F:carbamate kinase activity"/>
    <property type="evidence" value="ECO:0007669"/>
    <property type="project" value="UniProtKB-EC"/>
</dbReference>
<evidence type="ECO:0000256" key="3">
    <source>
        <dbReference type="ARBA" id="ARBA00022777"/>
    </source>
</evidence>
<evidence type="ECO:0000259" key="6">
    <source>
        <dbReference type="Pfam" id="PF00696"/>
    </source>
</evidence>
<dbReference type="PRINTS" id="PR01469">
    <property type="entry name" value="CARBMTKINASE"/>
</dbReference>
<dbReference type="NCBIfam" id="TIGR00746">
    <property type="entry name" value="arcC"/>
    <property type="match status" value="1"/>
</dbReference>
<dbReference type="CDD" id="cd04235">
    <property type="entry name" value="AAK_CK"/>
    <property type="match status" value="1"/>
</dbReference>
<keyword evidence="3 5" id="KW-0418">Kinase</keyword>
<accession>A0ABT4R4A5</accession>
<dbReference type="PIRSF" id="PIRSF000723">
    <property type="entry name" value="Carbamate_kin"/>
    <property type="match status" value="1"/>
</dbReference>
<dbReference type="NCBIfam" id="NF009008">
    <property type="entry name" value="PRK12354.1"/>
    <property type="match status" value="1"/>
</dbReference>
<dbReference type="InterPro" id="IPR003964">
    <property type="entry name" value="Carb_kinase"/>
</dbReference>
<comment type="similarity">
    <text evidence="1 5">Belongs to the carbamate kinase family.</text>
</comment>
<gene>
    <name evidence="7" type="primary">arcC</name>
    <name evidence="7" type="ORF">OOJ09_31270</name>
</gene>
<evidence type="ECO:0000313" key="8">
    <source>
        <dbReference type="Proteomes" id="UP001152178"/>
    </source>
</evidence>
<evidence type="ECO:0000313" key="7">
    <source>
        <dbReference type="EMBL" id="MCZ8548660.1"/>
    </source>
</evidence>
<dbReference type="InterPro" id="IPR036393">
    <property type="entry name" value="AceGlu_kinase-like_sf"/>
</dbReference>
<keyword evidence="2 5" id="KW-0808">Transferase</keyword>
<name>A0ABT4R4A5_9HYPH</name>